<proteinExistence type="predicted"/>
<evidence type="ECO:0000259" key="1">
    <source>
        <dbReference type="Pfam" id="PF01612"/>
    </source>
</evidence>
<dbReference type="PANTHER" id="PTHR43040:SF1">
    <property type="entry name" value="RIBONUCLEASE D"/>
    <property type="match status" value="1"/>
</dbReference>
<dbReference type="GO" id="GO:0008408">
    <property type="term" value="F:3'-5' exonuclease activity"/>
    <property type="evidence" value="ECO:0007669"/>
    <property type="project" value="InterPro"/>
</dbReference>
<accession>A0AAN6K2T6</accession>
<dbReference type="SUPFAM" id="SSF53098">
    <property type="entry name" value="Ribonuclease H-like"/>
    <property type="match status" value="1"/>
</dbReference>
<dbReference type="Proteomes" id="UP001175353">
    <property type="component" value="Unassembled WGS sequence"/>
</dbReference>
<dbReference type="InterPro" id="IPR012337">
    <property type="entry name" value="RNaseH-like_sf"/>
</dbReference>
<dbReference type="GO" id="GO:0006139">
    <property type="term" value="P:nucleobase-containing compound metabolic process"/>
    <property type="evidence" value="ECO:0007669"/>
    <property type="project" value="InterPro"/>
</dbReference>
<feature type="domain" description="3'-5' exonuclease" evidence="1">
    <location>
        <begin position="6"/>
        <end position="189"/>
    </location>
</feature>
<dbReference type="EMBL" id="JAUJLE010000267">
    <property type="protein sequence ID" value="KAK0963991.1"/>
    <property type="molecule type" value="Genomic_DNA"/>
</dbReference>
<keyword evidence="3" id="KW-1185">Reference proteome</keyword>
<evidence type="ECO:0000313" key="3">
    <source>
        <dbReference type="Proteomes" id="UP001175353"/>
    </source>
</evidence>
<comment type="caution">
    <text evidence="2">The sequence shown here is derived from an EMBL/GenBank/DDBJ whole genome shotgun (WGS) entry which is preliminary data.</text>
</comment>
<name>A0AAN6K2T6_9PEZI</name>
<evidence type="ECO:0000313" key="2">
    <source>
        <dbReference type="EMBL" id="KAK0963991.1"/>
    </source>
</evidence>
<dbReference type="InterPro" id="IPR036397">
    <property type="entry name" value="RNaseH_sf"/>
</dbReference>
<dbReference type="GO" id="GO:0003676">
    <property type="term" value="F:nucleic acid binding"/>
    <property type="evidence" value="ECO:0007669"/>
    <property type="project" value="InterPro"/>
</dbReference>
<gene>
    <name evidence="2" type="ORF">LTR91_018706</name>
</gene>
<organism evidence="2 3">
    <name type="scientific">Friedmanniomyces endolithicus</name>
    <dbReference type="NCBI Taxonomy" id="329885"/>
    <lineage>
        <taxon>Eukaryota</taxon>
        <taxon>Fungi</taxon>
        <taxon>Dikarya</taxon>
        <taxon>Ascomycota</taxon>
        <taxon>Pezizomycotina</taxon>
        <taxon>Dothideomycetes</taxon>
        <taxon>Dothideomycetidae</taxon>
        <taxon>Mycosphaerellales</taxon>
        <taxon>Teratosphaeriaceae</taxon>
        <taxon>Friedmanniomyces</taxon>
    </lineage>
</organism>
<reference evidence="2" key="1">
    <citation type="submission" date="2023-06" db="EMBL/GenBank/DDBJ databases">
        <title>Black Yeasts Isolated from many extreme environments.</title>
        <authorList>
            <person name="Coleine C."/>
            <person name="Stajich J.E."/>
            <person name="Selbmann L."/>
        </authorList>
    </citation>
    <scope>NUCLEOTIDE SEQUENCE</scope>
    <source>
        <strain evidence="2">CCFEE 5200</strain>
    </source>
</reference>
<dbReference type="AlphaFoldDB" id="A0AAN6K2T6"/>
<protein>
    <recommendedName>
        <fullName evidence="1">3'-5' exonuclease domain-containing protein</fullName>
    </recommendedName>
</protein>
<dbReference type="Gene3D" id="3.30.420.10">
    <property type="entry name" value="Ribonuclease H-like superfamily/Ribonuclease H"/>
    <property type="match status" value="1"/>
</dbReference>
<sequence>MDPMFLDTTAALKKFLSDLGNCDGQPPRLYVDLEGNNPSRNGTLSLVTILLEPESEVYLVDVTTLGRDAFTTAGADGRTLKAVLESKDIVKVFFDIRNNSDALLGLHDICDAGIEDLQLMELARGTSRNDISTCIERDSALPLVEKRKWKFNKERGRKLFDPALGGGNAVFDERPLSSEMERYCMQDVIHMPGLRELYRAKLCDAWWKKIEKETVARIALSQGSYFNGQGMHVAKSPAGWVHWKPSMVESQSCTLLTTHRDSVERTATATGKEVSTHGYTTEEHNADLFDALGAFSLHGHSGIGNILGIDHDNEDSDKGDLTTCDQECGYCGRCEY</sequence>
<dbReference type="InterPro" id="IPR002562">
    <property type="entry name" value="3'-5'_exonuclease_dom"/>
</dbReference>
<dbReference type="Pfam" id="PF01612">
    <property type="entry name" value="DNA_pol_A_exo1"/>
    <property type="match status" value="1"/>
</dbReference>
<dbReference type="PANTHER" id="PTHR43040">
    <property type="entry name" value="RIBONUCLEASE D"/>
    <property type="match status" value="1"/>
</dbReference>